<accession>A0A7X3FWT8</accession>
<dbReference type="RefSeq" id="WP_056135262.1">
    <property type="nucleotide sequence ID" value="NZ_WSES01000002.1"/>
</dbReference>
<gene>
    <name evidence="1" type="ORF">GPY61_06120</name>
</gene>
<sequence>MAWISQFVRYLGVFNDPQLHPETISDLPPFALRQTLEALLRTGWMKTFEYDAEDAWVDYVRVDLRRGRSKLRLEWDQDSGGTVEAPRAVLDELRVLDPWMQMRPAH</sequence>
<reference evidence="1 2" key="1">
    <citation type="submission" date="2019-12" db="EMBL/GenBank/DDBJ databases">
        <authorList>
            <person name="Li C."/>
            <person name="Zhao J."/>
        </authorList>
    </citation>
    <scope>NUCLEOTIDE SEQUENCE [LARGE SCALE GENOMIC DNA]</scope>
    <source>
        <strain evidence="1 2">NEAU-DD11</strain>
    </source>
</reference>
<proteinExistence type="predicted"/>
<evidence type="ECO:0000313" key="2">
    <source>
        <dbReference type="Proteomes" id="UP000443353"/>
    </source>
</evidence>
<evidence type="ECO:0000313" key="1">
    <source>
        <dbReference type="EMBL" id="MVW59499.1"/>
    </source>
</evidence>
<dbReference type="AlphaFoldDB" id="A0A7X3FWT8"/>
<protein>
    <submittedName>
        <fullName evidence="1">Uncharacterized protein</fullName>
    </submittedName>
</protein>
<comment type="caution">
    <text evidence="1">The sequence shown here is derived from an EMBL/GenBank/DDBJ whole genome shotgun (WGS) entry which is preliminary data.</text>
</comment>
<name>A0A7X3FWT8_9BURK</name>
<dbReference type="Proteomes" id="UP000443353">
    <property type="component" value="Unassembled WGS sequence"/>
</dbReference>
<dbReference type="EMBL" id="WSES01000002">
    <property type="protein sequence ID" value="MVW59499.1"/>
    <property type="molecule type" value="Genomic_DNA"/>
</dbReference>
<keyword evidence="2" id="KW-1185">Reference proteome</keyword>
<organism evidence="1 2">
    <name type="scientific">Massilia cellulosiltytica</name>
    <dbReference type="NCBI Taxonomy" id="2683234"/>
    <lineage>
        <taxon>Bacteria</taxon>
        <taxon>Pseudomonadati</taxon>
        <taxon>Pseudomonadota</taxon>
        <taxon>Betaproteobacteria</taxon>
        <taxon>Burkholderiales</taxon>
        <taxon>Oxalobacteraceae</taxon>
        <taxon>Telluria group</taxon>
        <taxon>Massilia</taxon>
    </lineage>
</organism>